<organism evidence="2 3">
    <name type="scientific">Veillonella fallax</name>
    <dbReference type="NCBI Taxonomy" id="2881272"/>
    <lineage>
        <taxon>Bacteria</taxon>
        <taxon>Bacillati</taxon>
        <taxon>Bacillota</taxon>
        <taxon>Negativicutes</taxon>
        <taxon>Veillonellales</taxon>
        <taxon>Veillonellaceae</taxon>
        <taxon>Veillonella</taxon>
    </lineage>
</organism>
<gene>
    <name evidence="2" type="ORF">LKD20_09485</name>
</gene>
<keyword evidence="3" id="KW-1185">Reference proteome</keyword>
<proteinExistence type="predicted"/>
<accession>A0ABS8F513</accession>
<evidence type="ECO:0000313" key="3">
    <source>
        <dbReference type="Proteomes" id="UP001198241"/>
    </source>
</evidence>
<dbReference type="RefSeq" id="WP_227721605.1">
    <property type="nucleotide sequence ID" value="NZ_JAJEQD010000037.1"/>
</dbReference>
<dbReference type="EMBL" id="JAJEQD010000037">
    <property type="protein sequence ID" value="MCC2157365.1"/>
    <property type="molecule type" value="Genomic_DNA"/>
</dbReference>
<comment type="caution">
    <text evidence="2">The sequence shown here is derived from an EMBL/GenBank/DDBJ whole genome shotgun (WGS) entry which is preliminary data.</text>
</comment>
<sequence length="102" mass="11993">MANELDRLKGQLENAKKREQDAKERVAEMKKLAREKAKAKQELERKIKALENKKARAARTKRLIEIGAYIEYLTGGEFDLENHKSNSNQENLKEYFSKWKVQ</sequence>
<name>A0ABS8F513_9FIRM</name>
<evidence type="ECO:0008006" key="4">
    <source>
        <dbReference type="Google" id="ProtNLM"/>
    </source>
</evidence>
<dbReference type="Proteomes" id="UP001198241">
    <property type="component" value="Unassembled WGS sequence"/>
</dbReference>
<feature type="region of interest" description="Disordered" evidence="1">
    <location>
        <begin position="1"/>
        <end position="22"/>
    </location>
</feature>
<evidence type="ECO:0000313" key="2">
    <source>
        <dbReference type="EMBL" id="MCC2157365.1"/>
    </source>
</evidence>
<protein>
    <recommendedName>
        <fullName evidence="4">Mobilization protein</fullName>
    </recommendedName>
</protein>
<reference evidence="2 3" key="1">
    <citation type="submission" date="2021-10" db="EMBL/GenBank/DDBJ databases">
        <title>Anaerobic single-cell dispensing facilitates the cultivation of human gut bacteria.</title>
        <authorList>
            <person name="Afrizal A."/>
        </authorList>
    </citation>
    <scope>NUCLEOTIDE SEQUENCE [LARGE SCALE GENOMIC DNA]</scope>
    <source>
        <strain evidence="2 3">CLA-AA-H247</strain>
    </source>
</reference>
<evidence type="ECO:0000256" key="1">
    <source>
        <dbReference type="SAM" id="MobiDB-lite"/>
    </source>
</evidence>